<keyword evidence="6" id="KW-0809">Transit peptide</keyword>
<feature type="non-terminal residue" evidence="11">
    <location>
        <position position="294"/>
    </location>
</feature>
<dbReference type="OrthoDB" id="10251508at2759"/>
<dbReference type="GO" id="GO:0045016">
    <property type="term" value="P:mitochondrial magnesium ion transmembrane transport"/>
    <property type="evidence" value="ECO:0007669"/>
    <property type="project" value="TreeGrafter"/>
</dbReference>
<sequence length="294" mass="33028">EFKKLEFWKAFGLQPRDLRKVNHANVSENMPAILPRSNSIVLNLGGIDAIIRNDCLVLFEAASIDTEQVSGFIHDLQGRLTSNDETYFELKVLEAALDSVVTSYQKERDHVLGAADACLQSLEHGINESNLKAMLLSRRQLAHLLSRVRGILNTMNALLENDEDMAALFLTDRARGHPRARESHAEAELLLEHYVRIMEEVHATLHSVTENFDATQAVMRIVLDSRRNNLITFENHVNIMVLAISVVAAVAALFGMNLQSDLERREGVFYITGALAWLLAVGCSMVLHRRLHQL</sequence>
<keyword evidence="10" id="KW-0496">Mitochondrion</keyword>
<evidence type="ECO:0000256" key="3">
    <source>
        <dbReference type="ARBA" id="ARBA00022448"/>
    </source>
</evidence>
<keyword evidence="4 10" id="KW-0812">Transmembrane</keyword>
<feature type="transmembrane region" description="Helical" evidence="10">
    <location>
        <begin position="236"/>
        <end position="256"/>
    </location>
</feature>
<keyword evidence="9 10" id="KW-0472">Membrane</keyword>
<evidence type="ECO:0000256" key="10">
    <source>
        <dbReference type="RuleBase" id="RU366042"/>
    </source>
</evidence>
<keyword evidence="10" id="KW-0999">Mitochondrion inner membrane</keyword>
<reference evidence="12" key="1">
    <citation type="journal article" date="2018" name="Nat. Microbiol.">
        <title>Leveraging single-cell genomics to expand the fungal tree of life.</title>
        <authorList>
            <person name="Ahrendt S.R."/>
            <person name="Quandt C.A."/>
            <person name="Ciobanu D."/>
            <person name="Clum A."/>
            <person name="Salamov A."/>
            <person name="Andreopoulos B."/>
            <person name="Cheng J.F."/>
            <person name="Woyke T."/>
            <person name="Pelin A."/>
            <person name="Henrissat B."/>
            <person name="Reynolds N.K."/>
            <person name="Benny G.L."/>
            <person name="Smith M.E."/>
            <person name="James T.Y."/>
            <person name="Grigoriev I.V."/>
        </authorList>
    </citation>
    <scope>NUCLEOTIDE SEQUENCE [LARGE SCALE GENOMIC DNA]</scope>
    <source>
        <strain evidence="12">ATCC 52028</strain>
    </source>
</reference>
<gene>
    <name evidence="11" type="ORF">CXG81DRAFT_417</name>
</gene>
<keyword evidence="12" id="KW-1185">Reference proteome</keyword>
<keyword evidence="8 10" id="KW-0406">Ion transport</keyword>
<feature type="transmembrane region" description="Helical" evidence="10">
    <location>
        <begin position="268"/>
        <end position="287"/>
    </location>
</feature>
<keyword evidence="5 10" id="KW-0460">Magnesium</keyword>
<name>A0A4P9X5Z4_9FUNG</name>
<comment type="similarity">
    <text evidence="2 10">Belongs to the CorA metal ion transporter (MIT) (TC 1.A.35) family.</text>
</comment>
<proteinExistence type="inferred from homology"/>
<comment type="subcellular location">
    <subcellularLocation>
        <location evidence="1">Membrane</location>
        <topology evidence="1">Multi-pass membrane protein</topology>
    </subcellularLocation>
    <subcellularLocation>
        <location evidence="10">Mitochondrion inner membrane</location>
        <topology evidence="10">Multi-pass membrane protein</topology>
    </subcellularLocation>
</comment>
<accession>A0A4P9X5Z4</accession>
<evidence type="ECO:0000256" key="6">
    <source>
        <dbReference type="ARBA" id="ARBA00022946"/>
    </source>
</evidence>
<evidence type="ECO:0000256" key="9">
    <source>
        <dbReference type="ARBA" id="ARBA00023136"/>
    </source>
</evidence>
<protein>
    <recommendedName>
        <fullName evidence="10">Magnesium transporter</fullName>
    </recommendedName>
</protein>
<dbReference type="InterPro" id="IPR039204">
    <property type="entry name" value="MRS2-like"/>
</dbReference>
<dbReference type="GO" id="GO:0005743">
    <property type="term" value="C:mitochondrial inner membrane"/>
    <property type="evidence" value="ECO:0007669"/>
    <property type="project" value="UniProtKB-SubCell"/>
</dbReference>
<dbReference type="STRING" id="1555241.A0A4P9X5Z4"/>
<feature type="non-terminal residue" evidence="11">
    <location>
        <position position="1"/>
    </location>
</feature>
<organism evidence="11 12">
    <name type="scientific">Caulochytrium protostelioides</name>
    <dbReference type="NCBI Taxonomy" id="1555241"/>
    <lineage>
        <taxon>Eukaryota</taxon>
        <taxon>Fungi</taxon>
        <taxon>Fungi incertae sedis</taxon>
        <taxon>Chytridiomycota</taxon>
        <taxon>Chytridiomycota incertae sedis</taxon>
        <taxon>Chytridiomycetes</taxon>
        <taxon>Caulochytriales</taxon>
        <taxon>Caulochytriaceae</taxon>
        <taxon>Caulochytrium</taxon>
    </lineage>
</organism>
<dbReference type="Gene3D" id="2.40.128.330">
    <property type="match status" value="1"/>
</dbReference>
<evidence type="ECO:0000256" key="7">
    <source>
        <dbReference type="ARBA" id="ARBA00022989"/>
    </source>
</evidence>
<dbReference type="Gene3D" id="1.20.58.340">
    <property type="entry name" value="Magnesium transport protein CorA, transmembrane region"/>
    <property type="match status" value="1"/>
</dbReference>
<dbReference type="PANTHER" id="PTHR13890">
    <property type="entry name" value="RNA SPLICING PROTEIN MRS2, MITOCHONDRIAL"/>
    <property type="match status" value="1"/>
</dbReference>
<evidence type="ECO:0000313" key="11">
    <source>
        <dbReference type="EMBL" id="RKP00587.1"/>
    </source>
</evidence>
<dbReference type="PANTHER" id="PTHR13890:SF0">
    <property type="entry name" value="MAGNESIUM TRANSPORTER MRS2 HOMOLOG, MITOCHONDRIAL"/>
    <property type="match status" value="1"/>
</dbReference>
<evidence type="ECO:0000256" key="1">
    <source>
        <dbReference type="ARBA" id="ARBA00004141"/>
    </source>
</evidence>
<dbReference type="Pfam" id="PF22099">
    <property type="entry name" value="MRS2-like"/>
    <property type="match status" value="1"/>
</dbReference>
<evidence type="ECO:0000256" key="8">
    <source>
        <dbReference type="ARBA" id="ARBA00023065"/>
    </source>
</evidence>
<dbReference type="Proteomes" id="UP000274922">
    <property type="component" value="Unassembled WGS sequence"/>
</dbReference>
<evidence type="ECO:0000256" key="2">
    <source>
        <dbReference type="ARBA" id="ARBA00009765"/>
    </source>
</evidence>
<evidence type="ECO:0000256" key="4">
    <source>
        <dbReference type="ARBA" id="ARBA00022692"/>
    </source>
</evidence>
<evidence type="ECO:0000313" key="12">
    <source>
        <dbReference type="Proteomes" id="UP000274922"/>
    </source>
</evidence>
<dbReference type="AlphaFoldDB" id="A0A4P9X5Z4"/>
<dbReference type="EMBL" id="ML014209">
    <property type="protein sequence ID" value="RKP00587.1"/>
    <property type="molecule type" value="Genomic_DNA"/>
</dbReference>
<dbReference type="CDD" id="cd12823">
    <property type="entry name" value="Mrs2_Mfm1p-like"/>
    <property type="match status" value="1"/>
</dbReference>
<keyword evidence="7 10" id="KW-1133">Transmembrane helix</keyword>
<evidence type="ECO:0000256" key="5">
    <source>
        <dbReference type="ARBA" id="ARBA00022842"/>
    </source>
</evidence>
<keyword evidence="3 10" id="KW-0813">Transport</keyword>
<dbReference type="GO" id="GO:0015095">
    <property type="term" value="F:magnesium ion transmembrane transporter activity"/>
    <property type="evidence" value="ECO:0007669"/>
    <property type="project" value="TreeGrafter"/>
</dbReference>